<keyword evidence="2" id="KW-1185">Reference proteome</keyword>
<name>A0A225WRA1_9STRA</name>
<evidence type="ECO:0008006" key="3">
    <source>
        <dbReference type="Google" id="ProtNLM"/>
    </source>
</evidence>
<dbReference type="EMBL" id="NBNE01000426">
    <property type="protein sequence ID" value="OWZ19577.1"/>
    <property type="molecule type" value="Genomic_DNA"/>
</dbReference>
<reference evidence="2" key="1">
    <citation type="submission" date="2017-03" db="EMBL/GenBank/DDBJ databases">
        <title>Phytopthora megakarya and P. palmivora, two closely related causual agents of cacao black pod achieved similar genome size and gene model numbers by different mechanisms.</title>
        <authorList>
            <person name="Ali S."/>
            <person name="Shao J."/>
            <person name="Larry D.J."/>
            <person name="Kronmiller B."/>
            <person name="Shen D."/>
            <person name="Strem M.D."/>
            <person name="Melnick R.L."/>
            <person name="Guiltinan M.J."/>
            <person name="Tyler B.M."/>
            <person name="Meinhardt L.W."/>
            <person name="Bailey B.A."/>
        </authorList>
    </citation>
    <scope>NUCLEOTIDE SEQUENCE [LARGE SCALE GENOMIC DNA]</scope>
    <source>
        <strain evidence="2">zdho120</strain>
    </source>
</reference>
<dbReference type="AlphaFoldDB" id="A0A225WRA1"/>
<proteinExistence type="predicted"/>
<dbReference type="OrthoDB" id="128504at2759"/>
<accession>A0A225WRA1</accession>
<protein>
    <recommendedName>
        <fullName evidence="3">Chromo domain-containing protein</fullName>
    </recommendedName>
</protein>
<gene>
    <name evidence="1" type="ORF">PHMEG_0006159</name>
</gene>
<comment type="caution">
    <text evidence="1">The sequence shown here is derived from an EMBL/GenBank/DDBJ whole genome shotgun (WGS) entry which is preliminary data.</text>
</comment>
<evidence type="ECO:0000313" key="2">
    <source>
        <dbReference type="Proteomes" id="UP000198211"/>
    </source>
</evidence>
<dbReference type="Proteomes" id="UP000198211">
    <property type="component" value="Unassembled WGS sequence"/>
</dbReference>
<sequence>MPPVNKRKKHARNFYRKADGSFYKLKINKNIQSRPPSTEQERTLPSRFNQELNYFLLVKVGKGEAWIDYRELTWEPTKNLRWKLKIDFELETIDFVWLYQRRRGANEQSYPRAVALVSLTNVLLAL</sequence>
<evidence type="ECO:0000313" key="1">
    <source>
        <dbReference type="EMBL" id="OWZ19577.1"/>
    </source>
</evidence>
<organism evidence="1 2">
    <name type="scientific">Phytophthora megakarya</name>
    <dbReference type="NCBI Taxonomy" id="4795"/>
    <lineage>
        <taxon>Eukaryota</taxon>
        <taxon>Sar</taxon>
        <taxon>Stramenopiles</taxon>
        <taxon>Oomycota</taxon>
        <taxon>Peronosporomycetes</taxon>
        <taxon>Peronosporales</taxon>
        <taxon>Peronosporaceae</taxon>
        <taxon>Phytophthora</taxon>
    </lineage>
</organism>